<dbReference type="SUPFAM" id="SSF51445">
    <property type="entry name" value="(Trans)glycosidases"/>
    <property type="match status" value="1"/>
</dbReference>
<comment type="caution">
    <text evidence="3">The sequence shown here is derived from an EMBL/GenBank/DDBJ whole genome shotgun (WGS) entry which is preliminary data.</text>
</comment>
<feature type="domain" description="Glycosyl hydrolase-like 10" evidence="2">
    <location>
        <begin position="37"/>
        <end position="207"/>
    </location>
</feature>
<keyword evidence="1" id="KW-0732">Signal</keyword>
<dbReference type="OrthoDB" id="9773203at2"/>
<name>A0A098YQ63_9BACT</name>
<dbReference type="RefSeq" id="WP_036927785.1">
    <property type="nucleotide sequence ID" value="NZ_JRPQ01000109.1"/>
</dbReference>
<accession>A0A098YQ63</accession>
<dbReference type="InterPro" id="IPR052177">
    <property type="entry name" value="Divisome_Glycosyl_Hydrolase"/>
</dbReference>
<dbReference type="AlphaFoldDB" id="A0A098YQ63"/>
<organism evidence="3 4">
    <name type="scientific">Hoylesella timonensis S9-PR14</name>
    <dbReference type="NCBI Taxonomy" id="1401062"/>
    <lineage>
        <taxon>Bacteria</taxon>
        <taxon>Pseudomonadati</taxon>
        <taxon>Bacteroidota</taxon>
        <taxon>Bacteroidia</taxon>
        <taxon>Bacteroidales</taxon>
        <taxon>Prevotellaceae</taxon>
        <taxon>Hoylesella</taxon>
    </lineage>
</organism>
<evidence type="ECO:0000313" key="4">
    <source>
        <dbReference type="Proteomes" id="UP000029723"/>
    </source>
</evidence>
<dbReference type="Gene3D" id="2.60.40.10">
    <property type="entry name" value="Immunoglobulins"/>
    <property type="match status" value="1"/>
</dbReference>
<gene>
    <name evidence="3" type="ORF">HMPREF9304_07525</name>
</gene>
<dbReference type="Proteomes" id="UP000029723">
    <property type="component" value="Unassembled WGS sequence"/>
</dbReference>
<evidence type="ECO:0000259" key="2">
    <source>
        <dbReference type="Pfam" id="PF02638"/>
    </source>
</evidence>
<dbReference type="Pfam" id="PF02638">
    <property type="entry name" value="GHL10"/>
    <property type="match status" value="2"/>
</dbReference>
<dbReference type="InterPro" id="IPR003790">
    <property type="entry name" value="GHL10"/>
</dbReference>
<protein>
    <recommendedName>
        <fullName evidence="2">Glycosyl hydrolase-like 10 domain-containing protein</fullName>
    </recommendedName>
</protein>
<evidence type="ECO:0000256" key="1">
    <source>
        <dbReference type="ARBA" id="ARBA00022729"/>
    </source>
</evidence>
<dbReference type="PANTHER" id="PTHR43405:SF1">
    <property type="entry name" value="GLYCOSYL HYDROLASE DIGH"/>
    <property type="match status" value="1"/>
</dbReference>
<dbReference type="InterPro" id="IPR013783">
    <property type="entry name" value="Ig-like_fold"/>
</dbReference>
<reference evidence="3 4" key="1">
    <citation type="submission" date="2014-07" db="EMBL/GenBank/DDBJ databases">
        <authorList>
            <person name="McCorrison J."/>
            <person name="Sanka R."/>
            <person name="Torralba M."/>
            <person name="Gillis M."/>
            <person name="Haft D.H."/>
            <person name="Methe B."/>
            <person name="Sutton G."/>
            <person name="Nelson K.E."/>
        </authorList>
    </citation>
    <scope>NUCLEOTIDE SEQUENCE [LARGE SCALE GENOMIC DNA]</scope>
    <source>
        <strain evidence="3 4">S9-PR14</strain>
    </source>
</reference>
<dbReference type="InterPro" id="IPR017853">
    <property type="entry name" value="GH"/>
</dbReference>
<sequence>MKRFLWILMWSFSTLFIYAQPNKISLQNSLSFSPKYEVRAVWLTTIGGLDWPHTYARTTYTIERQKQELRMLLDQYQRAGINTVLLQTRVRGTVIYPSAYEPWDGCLSGIPGKSPGYDALAFIIDECHQRGMELHAWIVTIPVGKWRGLGCKSLQRKYPNMIKKDKDEGYMNPESSQTATYLANLCEEITRNYDIDGIHLDYIRYPETWRIQINRATARQHITNIVQAIHDRVKRLKPWVKMSCSPIGKYNDLPRYWSRGWNAYSKVCQNAQAWLKEGLMDQLYPMMYFKGDQFYPFALNWKEESHGRMIVPGLGIYFMSPTERNWPLQVISQEMQVIRQFGMGHAYFRGKFLTDNVKGIYDFASNDFCRYPALIPAMTWQYATPPLPPTQLKWDEKTATLSWAGAKDRSNAPYLVYNIYASRQVPVDIHDARNLIATRVQSTTLQLPKATKLAYAVTAMDRYGNESDAIQSHKGNDASVRATTRLLYCDGKHVELPAKGQTLDATFVLIESLQGTMITTRVYQGKYADISTLPEGMYTLRSLDRYNHTHRLGIFMVKRNSLR</sequence>
<dbReference type="EMBL" id="JRPQ01000109">
    <property type="protein sequence ID" value="KGI21890.1"/>
    <property type="molecule type" value="Genomic_DNA"/>
</dbReference>
<dbReference type="PANTHER" id="PTHR43405">
    <property type="entry name" value="GLYCOSYL HYDROLASE DIGH"/>
    <property type="match status" value="1"/>
</dbReference>
<feature type="domain" description="Glycosyl hydrolase-like 10" evidence="2">
    <location>
        <begin position="219"/>
        <end position="290"/>
    </location>
</feature>
<dbReference type="Gene3D" id="3.20.20.80">
    <property type="entry name" value="Glycosidases"/>
    <property type="match status" value="2"/>
</dbReference>
<proteinExistence type="predicted"/>
<evidence type="ECO:0000313" key="3">
    <source>
        <dbReference type="EMBL" id="KGI21890.1"/>
    </source>
</evidence>